<evidence type="ECO:0000256" key="3">
    <source>
        <dbReference type="ARBA" id="ARBA00023163"/>
    </source>
</evidence>
<dbReference type="SUPFAM" id="SSF48008">
    <property type="entry name" value="GntR ligand-binding domain-like"/>
    <property type="match status" value="1"/>
</dbReference>
<evidence type="ECO:0000313" key="5">
    <source>
        <dbReference type="EMBL" id="MEB3100080.1"/>
    </source>
</evidence>
<protein>
    <submittedName>
        <fullName evidence="5">GntR family transcriptional regulator</fullName>
    </submittedName>
</protein>
<name>A0ABU5ZG67_9BACL</name>
<evidence type="ECO:0000256" key="1">
    <source>
        <dbReference type="ARBA" id="ARBA00023015"/>
    </source>
</evidence>
<reference evidence="5" key="1">
    <citation type="submission" date="2023-12" db="EMBL/GenBank/DDBJ databases">
        <title>Fervidustalea candida gen. nov., sp. nov., a novel member of the family Paenibacillaceae isolated from a geothermal area.</title>
        <authorList>
            <person name="Li W.-J."/>
            <person name="Jiao J.-Y."/>
            <person name="Chen Y."/>
        </authorList>
    </citation>
    <scope>NUCLEOTIDE SEQUENCE</scope>
    <source>
        <strain evidence="5">SYSU GA230002</strain>
    </source>
</reference>
<organism evidence="5 6">
    <name type="scientific">Ferviditalea candida</name>
    <dbReference type="NCBI Taxonomy" id="3108399"/>
    <lineage>
        <taxon>Bacteria</taxon>
        <taxon>Bacillati</taxon>
        <taxon>Bacillota</taxon>
        <taxon>Bacilli</taxon>
        <taxon>Bacillales</taxon>
        <taxon>Paenibacillaceae</taxon>
        <taxon>Ferviditalea</taxon>
    </lineage>
</organism>
<evidence type="ECO:0000256" key="2">
    <source>
        <dbReference type="ARBA" id="ARBA00023125"/>
    </source>
</evidence>
<dbReference type="PRINTS" id="PR00035">
    <property type="entry name" value="HTHGNTR"/>
</dbReference>
<dbReference type="InterPro" id="IPR000524">
    <property type="entry name" value="Tscrpt_reg_HTH_GntR"/>
</dbReference>
<keyword evidence="1" id="KW-0805">Transcription regulation</keyword>
<keyword evidence="2" id="KW-0238">DNA-binding</keyword>
<dbReference type="RefSeq" id="WP_371752195.1">
    <property type="nucleotide sequence ID" value="NZ_JAYJLD010000001.1"/>
</dbReference>
<proteinExistence type="predicted"/>
<dbReference type="PANTHER" id="PTHR43537">
    <property type="entry name" value="TRANSCRIPTIONAL REGULATOR, GNTR FAMILY"/>
    <property type="match status" value="1"/>
</dbReference>
<dbReference type="InterPro" id="IPR036388">
    <property type="entry name" value="WH-like_DNA-bd_sf"/>
</dbReference>
<dbReference type="Proteomes" id="UP001310386">
    <property type="component" value="Unassembled WGS sequence"/>
</dbReference>
<dbReference type="InterPro" id="IPR008920">
    <property type="entry name" value="TF_FadR/GntR_C"/>
</dbReference>
<feature type="domain" description="HTH gntR-type" evidence="4">
    <location>
        <begin position="6"/>
        <end position="73"/>
    </location>
</feature>
<keyword evidence="3" id="KW-0804">Transcription</keyword>
<dbReference type="Pfam" id="PF00392">
    <property type="entry name" value="GntR"/>
    <property type="match status" value="1"/>
</dbReference>
<dbReference type="Pfam" id="PF07729">
    <property type="entry name" value="FCD"/>
    <property type="match status" value="1"/>
</dbReference>
<evidence type="ECO:0000313" key="6">
    <source>
        <dbReference type="Proteomes" id="UP001310386"/>
    </source>
</evidence>
<dbReference type="SUPFAM" id="SSF46785">
    <property type="entry name" value="Winged helix' DNA-binding domain"/>
    <property type="match status" value="1"/>
</dbReference>
<dbReference type="InterPro" id="IPR011711">
    <property type="entry name" value="GntR_C"/>
</dbReference>
<dbReference type="PROSITE" id="PS50949">
    <property type="entry name" value="HTH_GNTR"/>
    <property type="match status" value="1"/>
</dbReference>
<dbReference type="EMBL" id="JAYJLD010000001">
    <property type="protein sequence ID" value="MEB3100080.1"/>
    <property type="molecule type" value="Genomic_DNA"/>
</dbReference>
<accession>A0ABU5ZG67</accession>
<sequence length="222" mass="25825">MTSKRQFTGDIIYNQLKKMIIEWEYEPEQMISEEMLTNKLGVSRTPLRQALYRLELEGLVVRQSNGRMHVAPISIHEAQEIFKVREVLEGLIAREATKNITKEQLARMEDTLELMDRAAQDNRKFDALRYGSEFHHYLYEPSQNQTAVHFLSQLNSRLERYRRLGGYKNPKYLPMLPVKEHKDIFEAIATGNADLAEQAMRAHIKRSLNVTIETLQMSSSGL</sequence>
<dbReference type="Gene3D" id="1.20.120.530">
    <property type="entry name" value="GntR ligand-binding domain-like"/>
    <property type="match status" value="1"/>
</dbReference>
<keyword evidence="6" id="KW-1185">Reference proteome</keyword>
<comment type="caution">
    <text evidence="5">The sequence shown here is derived from an EMBL/GenBank/DDBJ whole genome shotgun (WGS) entry which is preliminary data.</text>
</comment>
<dbReference type="Gene3D" id="1.10.10.10">
    <property type="entry name" value="Winged helix-like DNA-binding domain superfamily/Winged helix DNA-binding domain"/>
    <property type="match status" value="1"/>
</dbReference>
<dbReference type="SMART" id="SM00345">
    <property type="entry name" value="HTH_GNTR"/>
    <property type="match status" value="1"/>
</dbReference>
<gene>
    <name evidence="5" type="ORF">VF724_00160</name>
</gene>
<dbReference type="PANTHER" id="PTHR43537:SF5">
    <property type="entry name" value="UXU OPERON TRANSCRIPTIONAL REGULATOR"/>
    <property type="match status" value="1"/>
</dbReference>
<dbReference type="SMART" id="SM00895">
    <property type="entry name" value="FCD"/>
    <property type="match status" value="1"/>
</dbReference>
<evidence type="ECO:0000259" key="4">
    <source>
        <dbReference type="PROSITE" id="PS50949"/>
    </source>
</evidence>
<dbReference type="InterPro" id="IPR036390">
    <property type="entry name" value="WH_DNA-bd_sf"/>
</dbReference>